<dbReference type="HAMAP" id="MF_00311">
    <property type="entry name" value="ATP_synth_E_arch"/>
    <property type="match status" value="1"/>
</dbReference>
<dbReference type="GO" id="GO:0046961">
    <property type="term" value="F:proton-transporting ATPase activity, rotational mechanism"/>
    <property type="evidence" value="ECO:0007669"/>
    <property type="project" value="InterPro"/>
</dbReference>
<dbReference type="Gene3D" id="3.30.2320.30">
    <property type="entry name" value="ATP synthase, E subunit, C-terminal"/>
    <property type="match status" value="1"/>
</dbReference>
<proteinExistence type="inferred from homology"/>
<evidence type="ECO:0000313" key="5">
    <source>
        <dbReference type="Proteomes" id="UP000827284"/>
    </source>
</evidence>
<protein>
    <submittedName>
        <fullName evidence="4">V-type H+-transporting ATPase subunit E</fullName>
    </submittedName>
</protein>
<organism evidence="4 5">
    <name type="scientific">Entomortierella parvispora</name>
    <dbReference type="NCBI Taxonomy" id="205924"/>
    <lineage>
        <taxon>Eukaryota</taxon>
        <taxon>Fungi</taxon>
        <taxon>Fungi incertae sedis</taxon>
        <taxon>Mucoromycota</taxon>
        <taxon>Mortierellomycotina</taxon>
        <taxon>Mortierellomycetes</taxon>
        <taxon>Mortierellales</taxon>
        <taxon>Mortierellaceae</taxon>
        <taxon>Entomortierella</taxon>
    </lineage>
</organism>
<evidence type="ECO:0000256" key="3">
    <source>
        <dbReference type="ARBA" id="ARBA00023065"/>
    </source>
</evidence>
<name>A0A9P3LSZ2_9FUNG</name>
<dbReference type="OrthoDB" id="10263003at2759"/>
<dbReference type="GO" id="GO:0033178">
    <property type="term" value="C:proton-transporting two-sector ATPase complex, catalytic domain"/>
    <property type="evidence" value="ECO:0007669"/>
    <property type="project" value="InterPro"/>
</dbReference>
<accession>A0A9P3LSZ2</accession>
<keyword evidence="2" id="KW-0813">Transport</keyword>
<reference evidence="4" key="2">
    <citation type="journal article" date="2022" name="Microbiol. Resour. Announc.">
        <title>Whole-Genome Sequence of Entomortierella parvispora E1425, a Mucoromycotan Fungus Associated with Burkholderiaceae-Related Endosymbiotic Bacteria.</title>
        <authorList>
            <person name="Herlambang A."/>
            <person name="Guo Y."/>
            <person name="Takashima Y."/>
            <person name="Narisawa K."/>
            <person name="Ohta H."/>
            <person name="Nishizawa T."/>
        </authorList>
    </citation>
    <scope>NUCLEOTIDE SEQUENCE</scope>
    <source>
        <strain evidence="4">E1425</strain>
    </source>
</reference>
<reference evidence="4" key="1">
    <citation type="submission" date="2021-11" db="EMBL/GenBank/DDBJ databases">
        <authorList>
            <person name="Herlambang A."/>
            <person name="Guo Y."/>
            <person name="Takashima Y."/>
            <person name="Nishizawa T."/>
        </authorList>
    </citation>
    <scope>NUCLEOTIDE SEQUENCE</scope>
    <source>
        <strain evidence="4">E1425</strain>
    </source>
</reference>
<dbReference type="EMBL" id="BQFW01000002">
    <property type="protein sequence ID" value="GJJ69473.1"/>
    <property type="molecule type" value="Genomic_DNA"/>
</dbReference>
<evidence type="ECO:0000256" key="2">
    <source>
        <dbReference type="ARBA" id="ARBA00022448"/>
    </source>
</evidence>
<comment type="caution">
    <text evidence="4">The sequence shown here is derived from an EMBL/GenBank/DDBJ whole genome shotgun (WGS) entry which is preliminary data.</text>
</comment>
<dbReference type="InterPro" id="IPR038495">
    <property type="entry name" value="ATPase_E_C"/>
</dbReference>
<dbReference type="PANTHER" id="PTHR45715">
    <property type="entry name" value="ATPASE H+-TRANSPORTING V1 SUBUNIT E1A-RELATED"/>
    <property type="match status" value="1"/>
</dbReference>
<comment type="similarity">
    <text evidence="1">Belongs to the V-ATPase E subunit family.</text>
</comment>
<dbReference type="Gene3D" id="6.10.250.1620">
    <property type="match status" value="1"/>
</dbReference>
<dbReference type="Proteomes" id="UP000827284">
    <property type="component" value="Unassembled WGS sequence"/>
</dbReference>
<evidence type="ECO:0000256" key="1">
    <source>
        <dbReference type="ARBA" id="ARBA00005901"/>
    </source>
</evidence>
<keyword evidence="5" id="KW-1185">Reference proteome</keyword>
<sequence>MSFNKALNDDEVVSEMRKMVAFIKQEALEKAREIKVKADEEFNIEKAKLVRQESINIDAAFQRKVKQADVQRRIAQSNNINKSRMTLLVTRQQMLDDLFAESRNQLLEVSKDKTRYEKFLADSLVQAFFRLLEPEVTVQLRKADKAVVEGLLPSVQARYEEATKSAIKVVILDEYLAADSAGGVIVAGNGGKTKCNNTPEARLSILEEDMLPDVRNMLFGPSPNRKFFN</sequence>
<keyword evidence="3" id="KW-0406">Ion transport</keyword>
<dbReference type="Pfam" id="PF01991">
    <property type="entry name" value="vATP-synt_E"/>
    <property type="match status" value="1"/>
</dbReference>
<evidence type="ECO:0000313" key="4">
    <source>
        <dbReference type="EMBL" id="GJJ69473.1"/>
    </source>
</evidence>
<gene>
    <name evidence="4" type="ORF">EMPS_01819</name>
</gene>
<dbReference type="InterPro" id="IPR002842">
    <property type="entry name" value="ATPase_V1_Esu"/>
</dbReference>
<dbReference type="SUPFAM" id="SSF160527">
    <property type="entry name" value="V-type ATPase subunit E-like"/>
    <property type="match status" value="1"/>
</dbReference>
<dbReference type="AlphaFoldDB" id="A0A9P3LSZ2"/>